<dbReference type="EMBL" id="BOOO01000031">
    <property type="protein sequence ID" value="GII31813.1"/>
    <property type="molecule type" value="Genomic_DNA"/>
</dbReference>
<evidence type="ECO:0000256" key="1">
    <source>
        <dbReference type="SAM" id="MobiDB-lite"/>
    </source>
</evidence>
<keyword evidence="3" id="KW-1185">Reference proteome</keyword>
<dbReference type="Proteomes" id="UP000650628">
    <property type="component" value="Unassembled WGS sequence"/>
</dbReference>
<dbReference type="AlphaFoldDB" id="A0A8J3TSP9"/>
<feature type="region of interest" description="Disordered" evidence="1">
    <location>
        <begin position="1"/>
        <end position="35"/>
    </location>
</feature>
<feature type="region of interest" description="Disordered" evidence="1">
    <location>
        <begin position="50"/>
        <end position="104"/>
    </location>
</feature>
<accession>A0A8J3TSP9</accession>
<protein>
    <submittedName>
        <fullName evidence="2">Uncharacterized protein</fullName>
    </submittedName>
</protein>
<evidence type="ECO:0000313" key="3">
    <source>
        <dbReference type="Proteomes" id="UP000650628"/>
    </source>
</evidence>
<sequence length="104" mass="10756">MPVLAGGRASGMRIAGEPAVEPPGGRRSGIHTGMYGRRVSTAKTAVETAVMTGVARRSSRRRSLGRDQRMANGPTQLTAPATGTRSPTPGTPHPATGPVLTRAR</sequence>
<dbReference type="RefSeq" id="WP_203955738.1">
    <property type="nucleotide sequence ID" value="NZ_BOOO01000031.1"/>
</dbReference>
<name>A0A8J3TSP9_9ACTN</name>
<organism evidence="2 3">
    <name type="scientific">Planotetraspora mira</name>
    <dbReference type="NCBI Taxonomy" id="58121"/>
    <lineage>
        <taxon>Bacteria</taxon>
        <taxon>Bacillati</taxon>
        <taxon>Actinomycetota</taxon>
        <taxon>Actinomycetes</taxon>
        <taxon>Streptosporangiales</taxon>
        <taxon>Streptosporangiaceae</taxon>
        <taxon>Planotetraspora</taxon>
    </lineage>
</organism>
<evidence type="ECO:0000313" key="2">
    <source>
        <dbReference type="EMBL" id="GII31813.1"/>
    </source>
</evidence>
<gene>
    <name evidence="2" type="ORF">Pmi06nite_52550</name>
</gene>
<feature type="compositionally biased region" description="Polar residues" evidence="1">
    <location>
        <begin position="73"/>
        <end position="86"/>
    </location>
</feature>
<reference evidence="2 3" key="1">
    <citation type="submission" date="2021-01" db="EMBL/GenBank/DDBJ databases">
        <title>Whole genome shotgun sequence of Planotetraspora mira NBRC 15435.</title>
        <authorList>
            <person name="Komaki H."/>
            <person name="Tamura T."/>
        </authorList>
    </citation>
    <scope>NUCLEOTIDE SEQUENCE [LARGE SCALE GENOMIC DNA]</scope>
    <source>
        <strain evidence="2 3">NBRC 15435</strain>
    </source>
</reference>
<comment type="caution">
    <text evidence="2">The sequence shown here is derived from an EMBL/GenBank/DDBJ whole genome shotgun (WGS) entry which is preliminary data.</text>
</comment>
<proteinExistence type="predicted"/>